<accession>A0ABR0BCK0</accession>
<comment type="caution">
    <text evidence="1">The sequence shown here is derived from an EMBL/GenBank/DDBJ whole genome shotgun (WGS) entry which is preliminary data.</text>
</comment>
<sequence length="691" mass="76784">MTRSQATAFAAEACGGLGQPSGSSRTSWRRSGWSAPTSAWLDEAVVLIESRATYAELAFLDRQAAAYKSIFQDAFALTCGCSVHRQKDDSRQARSGGNSDSRLTLSEMTRWVRDKTGPLDETLQPLQIRHPERQEWHDQRRQWQEFLAGPPGHLSLDQSEYTLPTIEGAIKRAWDVRSIWIGATGLEAIRPECSSFRLSLVPPYMGALAGEHVIQPHGVDLDHTRHTFLGSFSARSLDISAFLFFPRTNDGDERQYTTEARRGSYGLPPERRKELVDQAILPAVQCALPSLLREEIPATFDIANARANSYQERPSANCWQDSDKSRLVHLLYDVPGRYLGAFWLAEGGDGFPYFQNPKLHFQVHEPTGAFLRSTLALSLDAFIEGVVEWLNPAHVDFRSCWVDIGPRDWSDPRRDAAGRLRPVTLFWKRECMQNFHRQIRDASPNMDPEPEYHCSYNVRDIGGYASKARGAGAYGSRRSNPGHPDCDKIGVIQSRAYNCNEGMFSIVFGDSKLSDAPPLSVLALNDDMADGLFAACHSKVDAMSGAPVREQLVRAWEAKKRYLLAVAQPEMPTNGDAVRKDVTFRLDVILLMHQRGDFEELGTGLGTIPAEDSTMAGGGAGVEFESESRRHYPFWVLAAEEVNAFVVTVAGRFIKPLNHLFALRHDGADIVAAVPATSRSVTYERGGKIPG</sequence>
<protein>
    <recommendedName>
        <fullName evidence="3">HET domain-containingprotein</fullName>
    </recommendedName>
</protein>
<organism evidence="1 2">
    <name type="scientific">Purpureocillium lilacinum</name>
    <name type="common">Paecilomyces lilacinus</name>
    <dbReference type="NCBI Taxonomy" id="33203"/>
    <lineage>
        <taxon>Eukaryota</taxon>
        <taxon>Fungi</taxon>
        <taxon>Dikarya</taxon>
        <taxon>Ascomycota</taxon>
        <taxon>Pezizomycotina</taxon>
        <taxon>Sordariomycetes</taxon>
        <taxon>Hypocreomycetidae</taxon>
        <taxon>Hypocreales</taxon>
        <taxon>Ophiocordycipitaceae</taxon>
        <taxon>Purpureocillium</taxon>
    </lineage>
</organism>
<dbReference type="EMBL" id="JAWRVI010000397">
    <property type="protein sequence ID" value="KAK4066067.1"/>
    <property type="molecule type" value="Genomic_DNA"/>
</dbReference>
<evidence type="ECO:0008006" key="3">
    <source>
        <dbReference type="Google" id="ProtNLM"/>
    </source>
</evidence>
<keyword evidence="2" id="KW-1185">Reference proteome</keyword>
<name>A0ABR0BCK0_PURLI</name>
<evidence type="ECO:0000313" key="2">
    <source>
        <dbReference type="Proteomes" id="UP001287286"/>
    </source>
</evidence>
<proteinExistence type="predicted"/>
<gene>
    <name evidence="1" type="ORF">Purlil1_13985</name>
</gene>
<evidence type="ECO:0000313" key="1">
    <source>
        <dbReference type="EMBL" id="KAK4066067.1"/>
    </source>
</evidence>
<reference evidence="1 2" key="1">
    <citation type="journal article" date="2024" name="Microbiol. Resour. Announc.">
        <title>Genome annotations for the ascomycete fungi Trichoderma harzianum, Trichoderma aggressivum, and Purpureocillium lilacinum.</title>
        <authorList>
            <person name="Beijen E.P.W."/>
            <person name="Ohm R.A."/>
        </authorList>
    </citation>
    <scope>NUCLEOTIDE SEQUENCE [LARGE SCALE GENOMIC DNA]</scope>
    <source>
        <strain evidence="1 2">CBS 150709</strain>
    </source>
</reference>
<dbReference type="Proteomes" id="UP001287286">
    <property type="component" value="Unassembled WGS sequence"/>
</dbReference>